<dbReference type="EMBL" id="CAJNOQ010008645">
    <property type="protein sequence ID" value="CAF1202868.1"/>
    <property type="molecule type" value="Genomic_DNA"/>
</dbReference>
<protein>
    <submittedName>
        <fullName evidence="4">Uncharacterized protein</fullName>
    </submittedName>
</protein>
<feature type="transmembrane region" description="Helical" evidence="2">
    <location>
        <begin position="463"/>
        <end position="482"/>
    </location>
</feature>
<dbReference type="EMBL" id="CAJOBC010008646">
    <property type="protein sequence ID" value="CAF3967268.1"/>
    <property type="molecule type" value="Genomic_DNA"/>
</dbReference>
<evidence type="ECO:0000313" key="4">
    <source>
        <dbReference type="EMBL" id="CAF1202868.1"/>
    </source>
</evidence>
<dbReference type="EMBL" id="CAJNOK010007542">
    <property type="protein sequence ID" value="CAF1037344.1"/>
    <property type="molecule type" value="Genomic_DNA"/>
</dbReference>
<reference evidence="4" key="1">
    <citation type="submission" date="2021-02" db="EMBL/GenBank/DDBJ databases">
        <authorList>
            <person name="Nowell W R."/>
        </authorList>
    </citation>
    <scope>NUCLEOTIDE SEQUENCE</scope>
</reference>
<dbReference type="Proteomes" id="UP000681722">
    <property type="component" value="Unassembled WGS sequence"/>
</dbReference>
<evidence type="ECO:0000313" key="7">
    <source>
        <dbReference type="Proteomes" id="UP000663829"/>
    </source>
</evidence>
<accession>A0A814WIS9</accession>
<dbReference type="Proteomes" id="UP000682733">
    <property type="component" value="Unassembled WGS sequence"/>
</dbReference>
<feature type="region of interest" description="Disordered" evidence="1">
    <location>
        <begin position="718"/>
        <end position="742"/>
    </location>
</feature>
<evidence type="ECO:0000313" key="5">
    <source>
        <dbReference type="EMBL" id="CAF3805568.1"/>
    </source>
</evidence>
<keyword evidence="2" id="KW-1133">Transmembrane helix</keyword>
<evidence type="ECO:0000313" key="3">
    <source>
        <dbReference type="EMBL" id="CAF1037344.1"/>
    </source>
</evidence>
<dbReference type="Proteomes" id="UP000663829">
    <property type="component" value="Unassembled WGS sequence"/>
</dbReference>
<dbReference type="Proteomes" id="UP000677228">
    <property type="component" value="Unassembled WGS sequence"/>
</dbReference>
<feature type="region of interest" description="Disordered" evidence="1">
    <location>
        <begin position="1436"/>
        <end position="1491"/>
    </location>
</feature>
<proteinExistence type="predicted"/>
<dbReference type="EMBL" id="CAJOBA010007554">
    <property type="protein sequence ID" value="CAF3805568.1"/>
    <property type="molecule type" value="Genomic_DNA"/>
</dbReference>
<gene>
    <name evidence="4" type="ORF">GPM918_LOCUS23813</name>
    <name evidence="3" type="ORF">OVA965_LOCUS16301</name>
    <name evidence="6" type="ORF">SRO942_LOCUS23812</name>
    <name evidence="5" type="ORF">TMI583_LOCUS16312</name>
</gene>
<keyword evidence="2" id="KW-0472">Membrane</keyword>
<feature type="region of interest" description="Disordered" evidence="1">
    <location>
        <begin position="1383"/>
        <end position="1404"/>
    </location>
</feature>
<feature type="compositionally biased region" description="Polar residues" evidence="1">
    <location>
        <begin position="1479"/>
        <end position="1491"/>
    </location>
</feature>
<sequence length="1736" mass="199020">SRQYDFEILDVSPSDSIDYVLNVTANITDSANHTIQHEFFVYYLGHLSSSTSRPMTNTTTKDISVDVLPGPPPVEIIFNNTSPFYSNAPVNTILGQFGIEQDHNRTYNLTLLSNLGTFKLLPNNSLIQIGPYSPDIIKYENPYVDLVIEAFDLTPNGTRIIRRTFRVPVLNIISNHELPQVLFNKQIIINETLPGTPIGQFIIKSDLNQTYKLQLLDSYNGTISLHSDTGTVVLNRPLNTLNLPKNENNETILPINITLTNSTNYSMYQNTYPLIVIYNITTIKDTIDPCRNISCGNGLCLVNGSGYTCVIDDDFQYLVFDFLHDIKHITVTDSGLPNKLRDFIDQNIIPHLQTVNNNTNIGIYLPDTLDLGPYKYDRAQLLSVALLDTTNNTIYPVDDVTDAFEIYCVNSSSDRFSHEICDGFRQAKFLQTYFNSTPEFCKNCTFIQASNKYYWFDDTLSLWPLWLIFILSFTFLLGLPFLPISFGKLDRLLDAPPKANFPLMKAKLDPNDDDIDTNAVKNSARNSIGNYSSVSNSVRVATTMSSNIFSTKITHFLLRVYKKIFCNNRKLCKQRFSTKYLKRERRKNQQSIIITKDPLKDELDSGYSSSSSIDSENNSSYTEKIIQHRISDIIAYPIYDNSKIDPEDENSNIFSPNRRRATVASTNDVLPPRSFIRMSDEQRQRSNINLAHNYSSPTIILTRARKQDDQQQNRLYVPKRKYSSSPIKRSISMDRRHSRKDISTSLKPILSNRRSTTASISTTRGSIGASNDKRRSLFSLGSGIESLVRLDNPRTFDDKTVLSSSFKNENTSKLLIGTLWNTFALVNNLFLQKARKRRDALTLTDLNADQLEYLQRLANLMNYYNQDEETDYESNVNDVDQQEEEKNTTYELETIMHALQQTETTNLETILSDLHHPTRRFSSTNTTPNFLPKQQSVSISTNTLMYAIPERTQENKRTIQIQTDIQDEEQQMTRSSDETEFHCMCHGRHKKYCIYYDDSTPLYSEIRRDGYSTSDLTTIVKDIHMSKPIFNSDHLTKIIADIHQDKQRSYASSGTMTMKDVETTTDLSIKEYGAANELMTYTNAAVRPKSVKDAGTIPEQLTILNASTQYSPLDNDVSQKSIISEAQDQSPTLLKYPNTMVQDSLSEKKRLSAKPKFIPKDVISKSAPIEKTFSHQRETVVQELKRALSIRNTPAKHELPQKSITQTEEENLDFENTHTVRSLVSMFESPEKKSDKRHHRRSAKIKNFFSNSHTTKTTTHRQQTPIIEDFLRQNPINPTGIALHRQQTPSPIISEERANLQLLLTNNSSVDREMLINQYSAELASIILDNAILTISRKENTDDIQTNNQSINTDDSRTPRFSSYKNGNGKCLLFQTHTFVPNVHKSSGKDDEEEMSSKHDTDTNTILDTIVEQSEMKPADYAHHTLITEEYVDRTQGSVEEQNQQVKDIVDNHNPSLTRKYQTRSRHSVDDSWRRQYDRSSSSENESVQLDESNSLQYLSKSQQFSAQRIFVKPWLKRRMRLRAYSSVSPDVHSTDVIDSKVSPTTDDVHVLVHQLKRTKSLYHIIEEETFPNLNTHYASLLAIAIYVKSVKKPPSVRDDVMLVLHSHLNRIHQTFENNFREIELLPQTHVFQTINNDGSKRYKTSFIVDVNHPSNTKAFIISANEIEWKTVKVTVRRFRKKFSPPQLDIKPYHTNQTSAKLKSTELIEFQPHLKHFDNISQHRVQKYAAHYAEKS</sequence>
<feature type="compositionally biased region" description="Polar residues" evidence="1">
    <location>
        <begin position="1436"/>
        <end position="1446"/>
    </location>
</feature>
<feature type="compositionally biased region" description="Basic and acidic residues" evidence="1">
    <location>
        <begin position="1467"/>
        <end position="1478"/>
    </location>
</feature>
<keyword evidence="7" id="KW-1185">Reference proteome</keyword>
<dbReference type="OrthoDB" id="283575at2759"/>
<feature type="non-terminal residue" evidence="4">
    <location>
        <position position="1736"/>
    </location>
</feature>
<comment type="caution">
    <text evidence="4">The sequence shown here is derived from an EMBL/GenBank/DDBJ whole genome shotgun (WGS) entry which is preliminary data.</text>
</comment>
<keyword evidence="2" id="KW-0812">Transmembrane</keyword>
<organism evidence="4 7">
    <name type="scientific">Didymodactylos carnosus</name>
    <dbReference type="NCBI Taxonomy" id="1234261"/>
    <lineage>
        <taxon>Eukaryota</taxon>
        <taxon>Metazoa</taxon>
        <taxon>Spiralia</taxon>
        <taxon>Gnathifera</taxon>
        <taxon>Rotifera</taxon>
        <taxon>Eurotatoria</taxon>
        <taxon>Bdelloidea</taxon>
        <taxon>Philodinida</taxon>
        <taxon>Philodinidae</taxon>
        <taxon>Didymodactylos</taxon>
    </lineage>
</organism>
<evidence type="ECO:0000256" key="1">
    <source>
        <dbReference type="SAM" id="MobiDB-lite"/>
    </source>
</evidence>
<evidence type="ECO:0000313" key="6">
    <source>
        <dbReference type="EMBL" id="CAF3967268.1"/>
    </source>
</evidence>
<evidence type="ECO:0000256" key="2">
    <source>
        <dbReference type="SAM" id="Phobius"/>
    </source>
</evidence>
<name>A0A814WIS9_9BILA</name>